<reference evidence="3" key="1">
    <citation type="journal article" date="2019" name="Int. J. Syst. Evol. Microbiol.">
        <title>The Global Catalogue of Microorganisms (GCM) 10K type strain sequencing project: providing services to taxonomists for standard genome sequencing and annotation.</title>
        <authorList>
            <consortium name="The Broad Institute Genomics Platform"/>
            <consortium name="The Broad Institute Genome Sequencing Center for Infectious Disease"/>
            <person name="Wu L."/>
            <person name="Ma J."/>
        </authorList>
    </citation>
    <scope>NUCLEOTIDE SEQUENCE [LARGE SCALE GENOMIC DNA]</scope>
    <source>
        <strain evidence="3">NBRC 108730</strain>
    </source>
</reference>
<feature type="region of interest" description="Disordered" evidence="1">
    <location>
        <begin position="299"/>
        <end position="322"/>
    </location>
</feature>
<keyword evidence="3" id="KW-1185">Reference proteome</keyword>
<comment type="caution">
    <text evidence="2">The sequence shown here is derived from an EMBL/GenBank/DDBJ whole genome shotgun (WGS) entry which is preliminary data.</text>
</comment>
<dbReference type="InterPro" id="IPR040701">
    <property type="entry name" value="Bact_RF_family2"/>
</dbReference>
<feature type="region of interest" description="Disordered" evidence="1">
    <location>
        <begin position="55"/>
        <end position="78"/>
    </location>
</feature>
<protein>
    <submittedName>
        <fullName evidence="2">Uncharacterized protein</fullName>
    </submittedName>
</protein>
<dbReference type="Pfam" id="PF18844">
    <property type="entry name" value="baeRF_family2"/>
    <property type="match status" value="1"/>
</dbReference>
<accession>A0ABQ6JGE0</accession>
<evidence type="ECO:0000313" key="3">
    <source>
        <dbReference type="Proteomes" id="UP001157017"/>
    </source>
</evidence>
<sequence>MLPEAPGREESQWGPVPHLLPVARATSGISHVVVDVDRTGADLEPTDALGAAAGSETVQGSDDEVHAAHVRGTSQRRVESRVEDTTARNAAQVAAEARPRGAAAAARAWCWCAATTRSSPSLLDAVGPDTASKVVRVPGSRAAGGSEQRRREDVARALAERAAAHRADVLDRFEQGEQRQDLAVEGLDAVVESLRRGQVEEVLLHDDPSSTLRLWVGSTPGAVATRRSDLVEAGEESPQEVAAGAALVWGAISTGAGLTLVGGRPHGTPEQDLADDSAGHRDRQQVTLTDGVGALLRYSDASTSHDGLRSMPGRGEPSAGPV</sequence>
<evidence type="ECO:0000313" key="2">
    <source>
        <dbReference type="EMBL" id="GMA86478.1"/>
    </source>
</evidence>
<gene>
    <name evidence="2" type="ORF">GCM10025868_17280</name>
</gene>
<proteinExistence type="predicted"/>
<dbReference type="Proteomes" id="UP001157017">
    <property type="component" value="Unassembled WGS sequence"/>
</dbReference>
<name>A0ABQ6JGE0_9ACTN</name>
<evidence type="ECO:0000256" key="1">
    <source>
        <dbReference type="SAM" id="MobiDB-lite"/>
    </source>
</evidence>
<organism evidence="2 3">
    <name type="scientific">Angustibacter aerolatus</name>
    <dbReference type="NCBI Taxonomy" id="1162965"/>
    <lineage>
        <taxon>Bacteria</taxon>
        <taxon>Bacillati</taxon>
        <taxon>Actinomycetota</taxon>
        <taxon>Actinomycetes</taxon>
        <taxon>Kineosporiales</taxon>
        <taxon>Kineosporiaceae</taxon>
    </lineage>
</organism>
<feature type="region of interest" description="Disordered" evidence="1">
    <location>
        <begin position="261"/>
        <end position="284"/>
    </location>
</feature>
<dbReference type="EMBL" id="BSUZ01000001">
    <property type="protein sequence ID" value="GMA86478.1"/>
    <property type="molecule type" value="Genomic_DNA"/>
</dbReference>